<keyword evidence="5" id="KW-0256">Endoplasmic reticulum</keyword>
<dbReference type="OrthoDB" id="541710at2759"/>
<keyword evidence="5" id="KW-0560">Oxidoreductase</keyword>
<dbReference type="PANTHER" id="PTHR14624">
    <property type="entry name" value="DFG10 PROTEIN"/>
    <property type="match status" value="1"/>
</dbReference>
<evidence type="ECO:0000256" key="2">
    <source>
        <dbReference type="ARBA" id="ARBA00022692"/>
    </source>
</evidence>
<gene>
    <name evidence="8" type="ORF">P153DRAFT_257293</name>
</gene>
<feature type="signal peptide" evidence="6">
    <location>
        <begin position="1"/>
        <end position="20"/>
    </location>
</feature>
<feature type="transmembrane region" description="Helical" evidence="5">
    <location>
        <begin position="120"/>
        <end position="140"/>
    </location>
</feature>
<dbReference type="Proteomes" id="UP000799771">
    <property type="component" value="Unassembled WGS sequence"/>
</dbReference>
<accession>A0A6A6A3L2</accession>
<feature type="non-terminal residue" evidence="8">
    <location>
        <position position="268"/>
    </location>
</feature>
<dbReference type="GO" id="GO:0016095">
    <property type="term" value="P:polyprenol catabolic process"/>
    <property type="evidence" value="ECO:0007669"/>
    <property type="project" value="UniProtKB-UniRule"/>
</dbReference>
<evidence type="ECO:0000256" key="3">
    <source>
        <dbReference type="ARBA" id="ARBA00022989"/>
    </source>
</evidence>
<dbReference type="Pfam" id="PF02544">
    <property type="entry name" value="Steroid_dh"/>
    <property type="match status" value="1"/>
</dbReference>
<evidence type="ECO:0000259" key="7">
    <source>
        <dbReference type="Pfam" id="PF02544"/>
    </source>
</evidence>
<feature type="non-terminal residue" evidence="8">
    <location>
        <position position="1"/>
    </location>
</feature>
<comment type="subcellular location">
    <subcellularLocation>
        <location evidence="1">Endomembrane system</location>
        <topology evidence="1">Multi-pass membrane protein</topology>
    </subcellularLocation>
    <subcellularLocation>
        <location evidence="5">Endoplasmic reticulum membrane</location>
    </subcellularLocation>
</comment>
<keyword evidence="3 5" id="KW-1133">Transmembrane helix</keyword>
<dbReference type="GO" id="GO:0003865">
    <property type="term" value="F:3-oxo-5-alpha-steroid 4-dehydrogenase activity"/>
    <property type="evidence" value="ECO:0007669"/>
    <property type="project" value="TreeGrafter"/>
</dbReference>
<dbReference type="GeneID" id="54403217"/>
<dbReference type="EC" id="1.3.1.94" evidence="5"/>
<dbReference type="GO" id="GO:0006488">
    <property type="term" value="P:dolichol-linked oligosaccharide biosynthetic process"/>
    <property type="evidence" value="ECO:0007669"/>
    <property type="project" value="UniProtKB-UniRule"/>
</dbReference>
<evidence type="ECO:0000256" key="5">
    <source>
        <dbReference type="RuleBase" id="RU367081"/>
    </source>
</evidence>
<keyword evidence="2 5" id="KW-0812">Transmembrane</keyword>
<dbReference type="PROSITE" id="PS50244">
    <property type="entry name" value="S5A_REDUCTASE"/>
    <property type="match status" value="1"/>
</dbReference>
<dbReference type="GO" id="GO:0160198">
    <property type="term" value="F:polyprenal reductase activity"/>
    <property type="evidence" value="ECO:0007669"/>
    <property type="project" value="UniProtKB-EC"/>
</dbReference>
<evidence type="ECO:0000256" key="6">
    <source>
        <dbReference type="SAM" id="SignalP"/>
    </source>
</evidence>
<evidence type="ECO:0000256" key="1">
    <source>
        <dbReference type="ARBA" id="ARBA00004127"/>
    </source>
</evidence>
<dbReference type="RefSeq" id="XP_033520135.1">
    <property type="nucleotide sequence ID" value="XM_033662785.1"/>
</dbReference>
<feature type="domain" description="3-oxo-5-alpha-steroid 4-dehydrogenase C-terminal" evidence="7">
    <location>
        <begin position="155"/>
        <end position="268"/>
    </location>
</feature>
<sequence length="268" mass="30480">LRVFYLAASFLVLLLQAVPALRTRFLPYGSRATSPKPAQSGHASIASQLLDYAASIQVPHNYFTHFYIISVSCSLFWGYKLQLWSASAQLQVVWSLMLLQGVRRMLESHVYTSSSKSNMWFVHWLLGLVFYLSINVAIWIEGPDNSLGEMGWKTAVLVPAILTAHMGQHSYHAYLYRLRSANMGYQLPSHLLFPNLLCPHYTCEVAIYALLSFLAAPDGRWVSWTLLCATIFVAINLGVTAMGTKKWYAEKFGVEKVRPRRRMVPWVW</sequence>
<dbReference type="GO" id="GO:0005789">
    <property type="term" value="C:endoplasmic reticulum membrane"/>
    <property type="evidence" value="ECO:0007669"/>
    <property type="project" value="UniProtKB-SubCell"/>
</dbReference>
<name>A0A6A6A3L2_9PLEO</name>
<proteinExistence type="inferred from homology"/>
<dbReference type="InterPro" id="IPR001104">
    <property type="entry name" value="3-oxo-5_a-steroid_4-DH_C"/>
</dbReference>
<dbReference type="UniPathway" id="UPA00378"/>
<comment type="function">
    <text evidence="5">Plays a key role in early steps of protein N-linked glycosylation by being involved in the conversion of polyprenol into dolichol. Acts as a polyprenal reductase that mediates the reduction of polyprenal into dolichal in a NADP-dependent mechanism. Dolichols are required for the synthesis of dolichol-linked monosaccharides and the oligosaccharide precursor used for N-glycosylation.</text>
</comment>
<comment type="pathway">
    <text evidence="5">Protein modification; protein glycosylation.</text>
</comment>
<evidence type="ECO:0000256" key="4">
    <source>
        <dbReference type="ARBA" id="ARBA00023136"/>
    </source>
</evidence>
<keyword evidence="6" id="KW-0732">Signal</keyword>
<comment type="similarity">
    <text evidence="5">Belongs to the steroid 5-alpha reductase family. Polyprenal reductase subfamily.</text>
</comment>
<dbReference type="AlphaFoldDB" id="A0A6A6A3L2"/>
<organism evidence="8 9">
    <name type="scientific">Dothidotthia symphoricarpi CBS 119687</name>
    <dbReference type="NCBI Taxonomy" id="1392245"/>
    <lineage>
        <taxon>Eukaryota</taxon>
        <taxon>Fungi</taxon>
        <taxon>Dikarya</taxon>
        <taxon>Ascomycota</taxon>
        <taxon>Pezizomycotina</taxon>
        <taxon>Dothideomycetes</taxon>
        <taxon>Pleosporomycetidae</taxon>
        <taxon>Pleosporales</taxon>
        <taxon>Dothidotthiaceae</taxon>
        <taxon>Dothidotthia</taxon>
    </lineage>
</organism>
<protein>
    <recommendedName>
        <fullName evidence="5">Polyprenal reductase</fullName>
        <ecNumber evidence="5">1.3.1.94</ecNumber>
    </recommendedName>
</protein>
<dbReference type="GO" id="GO:0102389">
    <property type="term" value="F:polyprenol reductase activity"/>
    <property type="evidence" value="ECO:0007669"/>
    <property type="project" value="UniProtKB-UniRule"/>
</dbReference>
<comment type="catalytic activity">
    <reaction evidence="5">
        <text>a di-trans,poly-cis-dolichal + NADP(+) = a di-trans,poly-cis-polyprenal + NADPH + H(+)</text>
        <dbReference type="Rhea" id="RHEA:80727"/>
        <dbReference type="Rhea" id="RHEA-COMP:19536"/>
        <dbReference type="Rhea" id="RHEA-COMP:19537"/>
        <dbReference type="ChEBI" id="CHEBI:15378"/>
        <dbReference type="ChEBI" id="CHEBI:57783"/>
        <dbReference type="ChEBI" id="CHEBI:58349"/>
        <dbReference type="ChEBI" id="CHEBI:231623"/>
        <dbReference type="ChEBI" id="CHEBI:231637"/>
        <dbReference type="EC" id="1.3.1.94"/>
    </reaction>
    <physiologicalReaction direction="right-to-left" evidence="5">
        <dbReference type="Rhea" id="RHEA:80729"/>
    </physiologicalReaction>
</comment>
<evidence type="ECO:0000313" key="8">
    <source>
        <dbReference type="EMBL" id="KAF2125743.1"/>
    </source>
</evidence>
<evidence type="ECO:0000313" key="9">
    <source>
        <dbReference type="Proteomes" id="UP000799771"/>
    </source>
</evidence>
<reference evidence="8" key="1">
    <citation type="journal article" date="2020" name="Stud. Mycol.">
        <title>101 Dothideomycetes genomes: a test case for predicting lifestyles and emergence of pathogens.</title>
        <authorList>
            <person name="Haridas S."/>
            <person name="Albert R."/>
            <person name="Binder M."/>
            <person name="Bloem J."/>
            <person name="Labutti K."/>
            <person name="Salamov A."/>
            <person name="Andreopoulos B."/>
            <person name="Baker S."/>
            <person name="Barry K."/>
            <person name="Bills G."/>
            <person name="Bluhm B."/>
            <person name="Cannon C."/>
            <person name="Castanera R."/>
            <person name="Culley D."/>
            <person name="Daum C."/>
            <person name="Ezra D."/>
            <person name="Gonzalez J."/>
            <person name="Henrissat B."/>
            <person name="Kuo A."/>
            <person name="Liang C."/>
            <person name="Lipzen A."/>
            <person name="Lutzoni F."/>
            <person name="Magnuson J."/>
            <person name="Mondo S."/>
            <person name="Nolan M."/>
            <person name="Ohm R."/>
            <person name="Pangilinan J."/>
            <person name="Park H.-J."/>
            <person name="Ramirez L."/>
            <person name="Alfaro M."/>
            <person name="Sun H."/>
            <person name="Tritt A."/>
            <person name="Yoshinaga Y."/>
            <person name="Zwiers L.-H."/>
            <person name="Turgeon B."/>
            <person name="Goodwin S."/>
            <person name="Spatafora J."/>
            <person name="Crous P."/>
            <person name="Grigoriev I."/>
        </authorList>
    </citation>
    <scope>NUCLEOTIDE SEQUENCE</scope>
    <source>
        <strain evidence="8">CBS 119687</strain>
    </source>
</reference>
<feature type="transmembrane region" description="Helical" evidence="5">
    <location>
        <begin position="192"/>
        <end position="215"/>
    </location>
</feature>
<dbReference type="PANTHER" id="PTHR14624:SF0">
    <property type="entry name" value="POLYPRENOL REDUCTASE"/>
    <property type="match status" value="1"/>
</dbReference>
<dbReference type="InterPro" id="IPR039698">
    <property type="entry name" value="Dfg10/SRD5A3"/>
</dbReference>
<feature type="transmembrane region" description="Helical" evidence="5">
    <location>
        <begin position="221"/>
        <end position="242"/>
    </location>
</feature>
<dbReference type="EMBL" id="ML977515">
    <property type="protein sequence ID" value="KAF2125743.1"/>
    <property type="molecule type" value="Genomic_DNA"/>
</dbReference>
<feature type="chain" id="PRO_5025510758" description="Polyprenal reductase" evidence="6">
    <location>
        <begin position="21"/>
        <end position="268"/>
    </location>
</feature>
<feature type="transmembrane region" description="Helical" evidence="5">
    <location>
        <begin position="152"/>
        <end position="171"/>
    </location>
</feature>
<keyword evidence="5" id="KW-0521">NADP</keyword>
<keyword evidence="9" id="KW-1185">Reference proteome</keyword>
<keyword evidence="4 5" id="KW-0472">Membrane</keyword>